<evidence type="ECO:0008006" key="3">
    <source>
        <dbReference type="Google" id="ProtNLM"/>
    </source>
</evidence>
<keyword evidence="2" id="KW-1185">Reference proteome</keyword>
<dbReference type="EMBL" id="JAQQWI010000011">
    <property type="protein sequence ID" value="KAK8017187.1"/>
    <property type="molecule type" value="Genomic_DNA"/>
</dbReference>
<protein>
    <recommendedName>
        <fullName evidence="3">Cupin type-1 domain-containing protein</fullName>
    </recommendedName>
</protein>
<dbReference type="PANTHER" id="PTHR36156">
    <property type="entry name" value="SLR2101 PROTEIN"/>
    <property type="match status" value="1"/>
</dbReference>
<sequence length="211" mass="22308">MSAPHHGLPAPRRIVASNLPLPAASAGDAGAEPGVEVKVDTLEAQPILGGSLVRYIVGTNTQVPTSNDGHGTLPIADVPGMGIVLPNGTHMYYIDVAPNTEGVMHRTTSADYLVVLQGTLSLMTPGDAPYVVRDGKPSYGEPVQTECRPGEVVLQRGMMHAISNRTSSWARVLGIVLDAKPNRVPIVDEVGEQEGNSKGSSFKVLEDRWLA</sequence>
<dbReference type="InterPro" id="IPR011051">
    <property type="entry name" value="RmlC_Cupin_sf"/>
</dbReference>
<name>A0ABR1RQQ1_9PEZI</name>
<dbReference type="Gene3D" id="2.60.120.10">
    <property type="entry name" value="Jelly Rolls"/>
    <property type="match status" value="1"/>
</dbReference>
<accession>A0ABR1RQQ1</accession>
<evidence type="ECO:0000313" key="2">
    <source>
        <dbReference type="Proteomes" id="UP001396898"/>
    </source>
</evidence>
<organism evidence="1 2">
    <name type="scientific">Apiospora marii</name>
    <dbReference type="NCBI Taxonomy" id="335849"/>
    <lineage>
        <taxon>Eukaryota</taxon>
        <taxon>Fungi</taxon>
        <taxon>Dikarya</taxon>
        <taxon>Ascomycota</taxon>
        <taxon>Pezizomycotina</taxon>
        <taxon>Sordariomycetes</taxon>
        <taxon>Xylariomycetidae</taxon>
        <taxon>Amphisphaeriales</taxon>
        <taxon>Apiosporaceae</taxon>
        <taxon>Apiospora</taxon>
    </lineage>
</organism>
<dbReference type="Proteomes" id="UP001396898">
    <property type="component" value="Unassembled WGS sequence"/>
</dbReference>
<evidence type="ECO:0000313" key="1">
    <source>
        <dbReference type="EMBL" id="KAK8017187.1"/>
    </source>
</evidence>
<proteinExistence type="predicted"/>
<dbReference type="SUPFAM" id="SSF51182">
    <property type="entry name" value="RmlC-like cupins"/>
    <property type="match status" value="1"/>
</dbReference>
<reference evidence="1 2" key="1">
    <citation type="submission" date="2023-01" db="EMBL/GenBank/DDBJ databases">
        <title>Analysis of 21 Apiospora genomes using comparative genomics revels a genus with tremendous synthesis potential of carbohydrate active enzymes and secondary metabolites.</title>
        <authorList>
            <person name="Sorensen T."/>
        </authorList>
    </citation>
    <scope>NUCLEOTIDE SEQUENCE [LARGE SCALE GENOMIC DNA]</scope>
    <source>
        <strain evidence="1 2">CBS 20057</strain>
    </source>
</reference>
<gene>
    <name evidence="1" type="ORF">PG991_008263</name>
</gene>
<dbReference type="InterPro" id="IPR047142">
    <property type="entry name" value="OryJ/VirC-like"/>
</dbReference>
<dbReference type="InterPro" id="IPR014710">
    <property type="entry name" value="RmlC-like_jellyroll"/>
</dbReference>
<dbReference type="PANTHER" id="PTHR36156:SF2">
    <property type="entry name" value="CUPIN TYPE-2 DOMAIN-CONTAINING PROTEIN"/>
    <property type="match status" value="1"/>
</dbReference>
<comment type="caution">
    <text evidence="1">The sequence shown here is derived from an EMBL/GenBank/DDBJ whole genome shotgun (WGS) entry which is preliminary data.</text>
</comment>